<reference evidence="2 3" key="1">
    <citation type="journal article" date="2024" name="Ann. Entomol. Soc. Am.">
        <title>Genomic analyses of the southern and eastern yellowjacket wasps (Hymenoptera: Vespidae) reveal evolutionary signatures of social life.</title>
        <authorList>
            <person name="Catto M.A."/>
            <person name="Caine P.B."/>
            <person name="Orr S.E."/>
            <person name="Hunt B.G."/>
            <person name="Goodisman M.A.D."/>
        </authorList>
    </citation>
    <scope>NUCLEOTIDE SEQUENCE [LARGE SCALE GENOMIC DNA]</scope>
    <source>
        <strain evidence="2">233</strain>
        <tissue evidence="2">Head and thorax</tissue>
    </source>
</reference>
<proteinExistence type="predicted"/>
<dbReference type="Proteomes" id="UP001607302">
    <property type="component" value="Unassembled WGS sequence"/>
</dbReference>
<keyword evidence="1" id="KW-0472">Membrane</keyword>
<organism evidence="2 3">
    <name type="scientific">Vespula squamosa</name>
    <name type="common">Southern yellow jacket</name>
    <name type="synonym">Wasp</name>
    <dbReference type="NCBI Taxonomy" id="30214"/>
    <lineage>
        <taxon>Eukaryota</taxon>
        <taxon>Metazoa</taxon>
        <taxon>Ecdysozoa</taxon>
        <taxon>Arthropoda</taxon>
        <taxon>Hexapoda</taxon>
        <taxon>Insecta</taxon>
        <taxon>Pterygota</taxon>
        <taxon>Neoptera</taxon>
        <taxon>Endopterygota</taxon>
        <taxon>Hymenoptera</taxon>
        <taxon>Apocrita</taxon>
        <taxon>Aculeata</taxon>
        <taxon>Vespoidea</taxon>
        <taxon>Vespidae</taxon>
        <taxon>Vespinae</taxon>
        <taxon>Vespula</taxon>
    </lineage>
</organism>
<accession>A0ABD2AJT2</accession>
<dbReference type="EMBL" id="JAUDFV010000146">
    <property type="protein sequence ID" value="KAL2720651.1"/>
    <property type="molecule type" value="Genomic_DNA"/>
</dbReference>
<keyword evidence="3" id="KW-1185">Reference proteome</keyword>
<dbReference type="AlphaFoldDB" id="A0ABD2AJT2"/>
<evidence type="ECO:0000313" key="2">
    <source>
        <dbReference type="EMBL" id="KAL2720651.1"/>
    </source>
</evidence>
<keyword evidence="1" id="KW-1133">Transmembrane helix</keyword>
<protein>
    <submittedName>
        <fullName evidence="2">Uncharacterized protein</fullName>
    </submittedName>
</protein>
<gene>
    <name evidence="2" type="ORF">V1478_010227</name>
</gene>
<sequence length="93" mass="10658">MRMQPQHGHCNQSYQFDIPRVIILIIMTCVADSPTMEDQAPPECFRHSLQLRLIKLIFCFNNSNVIIIIQLYLPISVASCLQATELNRPMANV</sequence>
<evidence type="ECO:0000256" key="1">
    <source>
        <dbReference type="SAM" id="Phobius"/>
    </source>
</evidence>
<feature type="transmembrane region" description="Helical" evidence="1">
    <location>
        <begin position="53"/>
        <end position="73"/>
    </location>
</feature>
<evidence type="ECO:0000313" key="3">
    <source>
        <dbReference type="Proteomes" id="UP001607302"/>
    </source>
</evidence>
<name>A0ABD2AJT2_VESSQ</name>
<keyword evidence="1" id="KW-0812">Transmembrane</keyword>
<comment type="caution">
    <text evidence="2">The sequence shown here is derived from an EMBL/GenBank/DDBJ whole genome shotgun (WGS) entry which is preliminary data.</text>
</comment>